<evidence type="ECO:0000256" key="2">
    <source>
        <dbReference type="ARBA" id="ARBA00022801"/>
    </source>
</evidence>
<dbReference type="PANTHER" id="PTHR43046:SF14">
    <property type="entry name" value="MUTT_NUDIX FAMILY PROTEIN"/>
    <property type="match status" value="1"/>
</dbReference>
<dbReference type="EMBL" id="VTEZ01000004">
    <property type="protein sequence ID" value="TYS84790.1"/>
    <property type="molecule type" value="Genomic_DNA"/>
</dbReference>
<dbReference type="Pfam" id="PF00293">
    <property type="entry name" value="NUDIX"/>
    <property type="match status" value="1"/>
</dbReference>
<keyword evidence="2" id="KW-0378">Hydrolase</keyword>
<dbReference type="PANTHER" id="PTHR43046">
    <property type="entry name" value="GDP-MANNOSE MANNOSYL HYDROLASE"/>
    <property type="match status" value="1"/>
</dbReference>
<comment type="cofactor">
    <cofactor evidence="1">
        <name>Mg(2+)</name>
        <dbReference type="ChEBI" id="CHEBI:18420"/>
    </cofactor>
</comment>
<dbReference type="PROSITE" id="PS51462">
    <property type="entry name" value="NUDIX"/>
    <property type="match status" value="1"/>
</dbReference>
<dbReference type="AlphaFoldDB" id="A0A5D4UCE4"/>
<dbReference type="InterPro" id="IPR015797">
    <property type="entry name" value="NUDIX_hydrolase-like_dom_sf"/>
</dbReference>
<dbReference type="OrthoDB" id="9008185at2"/>
<sequence>MKIETVMYSLVMIQRGDKLLLLNRPEKKDYPGYIAPGGKIDFPESPAAGAIREVREETGLQVEKLRYKGLDEYVVPEKGFRYIVYNYLAYETTGELLENPPEGELVWVSKSEALDLPMQHFFQRKFPLFFEEGTFEIHTSWNGMDKETAEVMIRTLS</sequence>
<evidence type="ECO:0000313" key="4">
    <source>
        <dbReference type="EMBL" id="TYS84790.1"/>
    </source>
</evidence>
<dbReference type="RefSeq" id="WP_148969218.1">
    <property type="nucleotide sequence ID" value="NZ_JBNIKW010000003.1"/>
</dbReference>
<protein>
    <submittedName>
        <fullName evidence="4">8-oxo-dGTP diphosphatase</fullName>
    </submittedName>
</protein>
<dbReference type="Gene3D" id="3.90.79.10">
    <property type="entry name" value="Nucleoside Triphosphate Pyrophosphohydrolase"/>
    <property type="match status" value="1"/>
</dbReference>
<name>A0A5D4UCE4_9BACI</name>
<comment type="caution">
    <text evidence="4">The sequence shown here is derived from an EMBL/GenBank/DDBJ whole genome shotgun (WGS) entry which is preliminary data.</text>
</comment>
<dbReference type="GO" id="GO:0016787">
    <property type="term" value="F:hydrolase activity"/>
    <property type="evidence" value="ECO:0007669"/>
    <property type="project" value="UniProtKB-KW"/>
</dbReference>
<dbReference type="SUPFAM" id="SSF55811">
    <property type="entry name" value="Nudix"/>
    <property type="match status" value="1"/>
</dbReference>
<accession>A0A5D4UCE4</accession>
<evidence type="ECO:0000313" key="5">
    <source>
        <dbReference type="Proteomes" id="UP000324269"/>
    </source>
</evidence>
<dbReference type="Proteomes" id="UP000324269">
    <property type="component" value="Unassembled WGS sequence"/>
</dbReference>
<evidence type="ECO:0000259" key="3">
    <source>
        <dbReference type="PROSITE" id="PS51462"/>
    </source>
</evidence>
<reference evidence="4 5" key="1">
    <citation type="submission" date="2019-08" db="EMBL/GenBank/DDBJ databases">
        <title>Bacillus genomes from the desert of Cuatro Cienegas, Coahuila.</title>
        <authorList>
            <person name="Olmedo-Alvarez G."/>
        </authorList>
    </citation>
    <scope>NUCLEOTIDE SEQUENCE [LARGE SCALE GENOMIC DNA]</scope>
    <source>
        <strain evidence="4 5">CH87b_3T</strain>
    </source>
</reference>
<dbReference type="InterPro" id="IPR020084">
    <property type="entry name" value="NUDIX_hydrolase_CS"/>
</dbReference>
<feature type="domain" description="Nudix hydrolase" evidence="3">
    <location>
        <begin position="4"/>
        <end position="131"/>
    </location>
</feature>
<gene>
    <name evidence="4" type="ORF">FZC85_15645</name>
</gene>
<dbReference type="PROSITE" id="PS00893">
    <property type="entry name" value="NUDIX_BOX"/>
    <property type="match status" value="1"/>
</dbReference>
<organism evidence="4 5">
    <name type="scientific">Rossellomorea aquimaris</name>
    <dbReference type="NCBI Taxonomy" id="189382"/>
    <lineage>
        <taxon>Bacteria</taxon>
        <taxon>Bacillati</taxon>
        <taxon>Bacillota</taxon>
        <taxon>Bacilli</taxon>
        <taxon>Bacillales</taxon>
        <taxon>Bacillaceae</taxon>
        <taxon>Rossellomorea</taxon>
    </lineage>
</organism>
<evidence type="ECO:0000256" key="1">
    <source>
        <dbReference type="ARBA" id="ARBA00001946"/>
    </source>
</evidence>
<dbReference type="InterPro" id="IPR000086">
    <property type="entry name" value="NUDIX_hydrolase_dom"/>
</dbReference>
<proteinExistence type="predicted"/>